<dbReference type="GO" id="GO:0016705">
    <property type="term" value="F:oxidoreductase activity, acting on paired donors, with incorporation or reduction of molecular oxygen"/>
    <property type="evidence" value="ECO:0007669"/>
    <property type="project" value="InterPro"/>
</dbReference>
<organism evidence="14 15">
    <name type="scientific">Hypsizygus marmoreus</name>
    <name type="common">White beech mushroom</name>
    <name type="synonym">Agaricus marmoreus</name>
    <dbReference type="NCBI Taxonomy" id="39966"/>
    <lineage>
        <taxon>Eukaryota</taxon>
        <taxon>Fungi</taxon>
        <taxon>Dikarya</taxon>
        <taxon>Basidiomycota</taxon>
        <taxon>Agaricomycotina</taxon>
        <taxon>Agaricomycetes</taxon>
        <taxon>Agaricomycetidae</taxon>
        <taxon>Agaricales</taxon>
        <taxon>Tricholomatineae</taxon>
        <taxon>Lyophyllaceae</taxon>
        <taxon>Hypsizygus</taxon>
    </lineage>
</organism>
<evidence type="ECO:0000256" key="12">
    <source>
        <dbReference type="ARBA" id="ARBA00023136"/>
    </source>
</evidence>
<dbReference type="SUPFAM" id="SSF48264">
    <property type="entry name" value="Cytochrome P450"/>
    <property type="match status" value="1"/>
</dbReference>
<evidence type="ECO:0000256" key="3">
    <source>
        <dbReference type="ARBA" id="ARBA00004721"/>
    </source>
</evidence>
<dbReference type="AlphaFoldDB" id="A0A369K0U4"/>
<keyword evidence="9" id="KW-0560">Oxidoreductase</keyword>
<evidence type="ECO:0000256" key="6">
    <source>
        <dbReference type="ARBA" id="ARBA00022692"/>
    </source>
</evidence>
<evidence type="ECO:0000256" key="4">
    <source>
        <dbReference type="ARBA" id="ARBA00010617"/>
    </source>
</evidence>
<dbReference type="GO" id="GO:0016020">
    <property type="term" value="C:membrane"/>
    <property type="evidence" value="ECO:0007669"/>
    <property type="project" value="UniProtKB-SubCell"/>
</dbReference>
<comment type="subcellular location">
    <subcellularLocation>
        <location evidence="2">Membrane</location>
    </subcellularLocation>
</comment>
<dbReference type="PANTHER" id="PTHR24305:SF166">
    <property type="entry name" value="CYTOCHROME P450 12A4, MITOCHONDRIAL-RELATED"/>
    <property type="match status" value="1"/>
</dbReference>
<dbReference type="PANTHER" id="PTHR24305">
    <property type="entry name" value="CYTOCHROME P450"/>
    <property type="match status" value="1"/>
</dbReference>
<dbReference type="PRINTS" id="PR00465">
    <property type="entry name" value="EP450IV"/>
</dbReference>
<keyword evidence="6" id="KW-0812">Transmembrane</keyword>
<comment type="pathway">
    <text evidence="3">Secondary metabolite biosynthesis; terpenoid biosynthesis.</text>
</comment>
<evidence type="ECO:0000256" key="9">
    <source>
        <dbReference type="ARBA" id="ARBA00023002"/>
    </source>
</evidence>
<dbReference type="Proteomes" id="UP000076154">
    <property type="component" value="Unassembled WGS sequence"/>
</dbReference>
<feature type="binding site" description="axial binding residue" evidence="13">
    <location>
        <position position="558"/>
    </location>
    <ligand>
        <name>heme</name>
        <dbReference type="ChEBI" id="CHEBI:30413"/>
    </ligand>
    <ligandPart>
        <name>Fe</name>
        <dbReference type="ChEBI" id="CHEBI:18248"/>
    </ligandPart>
</feature>
<reference evidence="14" key="1">
    <citation type="submission" date="2018-04" db="EMBL/GenBank/DDBJ databases">
        <title>Whole genome sequencing of Hypsizygus marmoreus.</title>
        <authorList>
            <person name="Choi I.-G."/>
            <person name="Min B."/>
            <person name="Kim J.-G."/>
            <person name="Kim S."/>
            <person name="Oh Y.-L."/>
            <person name="Kong W.-S."/>
            <person name="Park H."/>
            <person name="Jeong J."/>
            <person name="Song E.-S."/>
        </authorList>
    </citation>
    <scope>NUCLEOTIDE SEQUENCE [LARGE SCALE GENOMIC DNA]</scope>
    <source>
        <strain evidence="14">51987-8</strain>
    </source>
</reference>
<keyword evidence="12" id="KW-0472">Membrane</keyword>
<dbReference type="EMBL" id="LUEZ02000040">
    <property type="protein sequence ID" value="RDB26205.1"/>
    <property type="molecule type" value="Genomic_DNA"/>
</dbReference>
<evidence type="ECO:0000256" key="11">
    <source>
        <dbReference type="ARBA" id="ARBA00023033"/>
    </source>
</evidence>
<dbReference type="CDD" id="cd11069">
    <property type="entry name" value="CYP_FUM15-like"/>
    <property type="match status" value="1"/>
</dbReference>
<keyword evidence="5 13" id="KW-0349">Heme</keyword>
<name>A0A369K0U4_HYPMA</name>
<dbReference type="InterPro" id="IPR001128">
    <property type="entry name" value="Cyt_P450"/>
</dbReference>
<keyword evidence="15" id="KW-1185">Reference proteome</keyword>
<comment type="caution">
    <text evidence="14">The sequence shown here is derived from an EMBL/GenBank/DDBJ whole genome shotgun (WGS) entry which is preliminary data.</text>
</comment>
<evidence type="ECO:0000256" key="1">
    <source>
        <dbReference type="ARBA" id="ARBA00001971"/>
    </source>
</evidence>
<dbReference type="InterPro" id="IPR050121">
    <property type="entry name" value="Cytochrome_P450_monoxygenase"/>
</dbReference>
<gene>
    <name evidence="14" type="ORF">Hypma_006843</name>
</gene>
<dbReference type="GO" id="GO:0004497">
    <property type="term" value="F:monooxygenase activity"/>
    <property type="evidence" value="ECO:0007669"/>
    <property type="project" value="UniProtKB-KW"/>
</dbReference>
<dbReference type="GO" id="GO:0005506">
    <property type="term" value="F:iron ion binding"/>
    <property type="evidence" value="ECO:0007669"/>
    <property type="project" value="InterPro"/>
</dbReference>
<evidence type="ECO:0000256" key="8">
    <source>
        <dbReference type="ARBA" id="ARBA00022989"/>
    </source>
</evidence>
<dbReference type="Pfam" id="PF00067">
    <property type="entry name" value="p450"/>
    <property type="match status" value="2"/>
</dbReference>
<sequence length="620" mass="69900">MQFELLYLWPAGDLEKFRLFRSFLPRRCVETPEPPAELGAQASIHPDSKSKYKKTTGLLLCFVSWGFWRLLRRLVIKTDLDNVAGPPSGSFLKGNFAQLFDINAWKFHQEIAEQFGRVVGIHGPLGTKQLYVFDPKALHHIVIKDQNIFEETDSFIKTNRAFLGHGLLGTLGDTHRRQRKMLNPLFSAAHMRHMVPMFYDVANKVHNAIQINVANGPQEIEILRWMTRAALEMIGQSGFGYSFDSLVEGQDVHPFSKAVKQFLPVSFEMAFLREYIFPKVVDFGPARFRRFVVDLIPLTNVRRLRDIVDVMDATSVEIYTAKKNALAQGDEAVIKQIGQGKDILSILMKANMEAADEDKLPETEILGQVHDVVRLPHALFLESASSTTFDFHRTFTFAAVDTTSNALARTLHLLATHPEAQETLRRELTDARKEHGPEIPHDALVALPFLDAVCRETLRLYPPASFAVRIARQDVVLPLSVPIKGKDGSDIHALTVPKDTKVVVSILNSNRDAALWGPDALEWKPERWMSPLPDALLDARIPGVYSHMMTFLGGARACIGFKFSQLEMKVIMSVLLSQFRFTPSKQEILWDMGIVATPSLKGQPRKPQLPIIIERVEQAV</sequence>
<keyword evidence="11" id="KW-0503">Monooxygenase</keyword>
<keyword evidence="10 13" id="KW-0408">Iron</keyword>
<dbReference type="InterPro" id="IPR002403">
    <property type="entry name" value="Cyt_P450_E_grp-IV"/>
</dbReference>
<evidence type="ECO:0000256" key="5">
    <source>
        <dbReference type="ARBA" id="ARBA00022617"/>
    </source>
</evidence>
<accession>A0A369K0U4</accession>
<dbReference type="OrthoDB" id="1470350at2759"/>
<evidence type="ECO:0000256" key="10">
    <source>
        <dbReference type="ARBA" id="ARBA00023004"/>
    </source>
</evidence>
<dbReference type="Gene3D" id="1.10.630.10">
    <property type="entry name" value="Cytochrome P450"/>
    <property type="match status" value="1"/>
</dbReference>
<dbReference type="InParanoid" id="A0A369K0U4"/>
<keyword evidence="7 13" id="KW-0479">Metal-binding</keyword>
<evidence type="ECO:0000256" key="13">
    <source>
        <dbReference type="PIRSR" id="PIRSR602403-1"/>
    </source>
</evidence>
<comment type="similarity">
    <text evidence="4">Belongs to the cytochrome P450 family.</text>
</comment>
<evidence type="ECO:0000313" key="15">
    <source>
        <dbReference type="Proteomes" id="UP000076154"/>
    </source>
</evidence>
<dbReference type="PRINTS" id="PR00385">
    <property type="entry name" value="P450"/>
</dbReference>
<evidence type="ECO:0000256" key="2">
    <source>
        <dbReference type="ARBA" id="ARBA00004370"/>
    </source>
</evidence>
<protein>
    <recommendedName>
        <fullName evidence="16">Cytochrome P450</fullName>
    </recommendedName>
</protein>
<evidence type="ECO:0000256" key="7">
    <source>
        <dbReference type="ARBA" id="ARBA00022723"/>
    </source>
</evidence>
<dbReference type="InterPro" id="IPR036396">
    <property type="entry name" value="Cyt_P450_sf"/>
</dbReference>
<dbReference type="GO" id="GO:0020037">
    <property type="term" value="F:heme binding"/>
    <property type="evidence" value="ECO:0007669"/>
    <property type="project" value="InterPro"/>
</dbReference>
<keyword evidence="8" id="KW-1133">Transmembrane helix</keyword>
<evidence type="ECO:0008006" key="16">
    <source>
        <dbReference type="Google" id="ProtNLM"/>
    </source>
</evidence>
<proteinExistence type="inferred from homology"/>
<comment type="cofactor">
    <cofactor evidence="1 13">
        <name>heme</name>
        <dbReference type="ChEBI" id="CHEBI:30413"/>
    </cofactor>
</comment>
<evidence type="ECO:0000313" key="14">
    <source>
        <dbReference type="EMBL" id="RDB26205.1"/>
    </source>
</evidence>
<dbReference type="STRING" id="39966.A0A369K0U4"/>